<organism evidence="1 2">
    <name type="scientific">Stegodyphus mimosarum</name>
    <name type="common">African social velvet spider</name>
    <dbReference type="NCBI Taxonomy" id="407821"/>
    <lineage>
        <taxon>Eukaryota</taxon>
        <taxon>Metazoa</taxon>
        <taxon>Ecdysozoa</taxon>
        <taxon>Arthropoda</taxon>
        <taxon>Chelicerata</taxon>
        <taxon>Arachnida</taxon>
        <taxon>Araneae</taxon>
        <taxon>Araneomorphae</taxon>
        <taxon>Entelegynae</taxon>
        <taxon>Eresoidea</taxon>
        <taxon>Eresidae</taxon>
        <taxon>Stegodyphus</taxon>
    </lineage>
</organism>
<accession>A0A087UPI9</accession>
<keyword evidence="2" id="KW-1185">Reference proteome</keyword>
<feature type="non-terminal residue" evidence="1">
    <location>
        <position position="56"/>
    </location>
</feature>
<evidence type="ECO:0000313" key="1">
    <source>
        <dbReference type="EMBL" id="KFM79278.1"/>
    </source>
</evidence>
<gene>
    <name evidence="1" type="ORF">X975_02962</name>
</gene>
<proteinExistence type="predicted"/>
<name>A0A087UPI9_STEMI</name>
<dbReference type="AlphaFoldDB" id="A0A087UPI9"/>
<evidence type="ECO:0000313" key="2">
    <source>
        <dbReference type="Proteomes" id="UP000054359"/>
    </source>
</evidence>
<dbReference type="Proteomes" id="UP000054359">
    <property type="component" value="Unassembled WGS sequence"/>
</dbReference>
<sequence length="56" mass="6224">MCRTGSDVSFTNSLFLYQRTVVKLRGFPSIASQVRVTAECSPPSETMPDDILIRTT</sequence>
<dbReference type="EMBL" id="KK120883">
    <property type="protein sequence ID" value="KFM79278.1"/>
    <property type="molecule type" value="Genomic_DNA"/>
</dbReference>
<protein>
    <submittedName>
        <fullName evidence="1">Uncharacterized protein</fullName>
    </submittedName>
</protein>
<reference evidence="1 2" key="1">
    <citation type="submission" date="2013-11" db="EMBL/GenBank/DDBJ databases">
        <title>Genome sequencing of Stegodyphus mimosarum.</title>
        <authorList>
            <person name="Bechsgaard J."/>
        </authorList>
    </citation>
    <scope>NUCLEOTIDE SEQUENCE [LARGE SCALE GENOMIC DNA]</scope>
</reference>